<dbReference type="InterPro" id="IPR027417">
    <property type="entry name" value="P-loop_NTPase"/>
</dbReference>
<accession>X6MCK8</accession>
<dbReference type="AlphaFoldDB" id="X6MCK8"/>
<comment type="caution">
    <text evidence="1">The sequence shown here is derived from an EMBL/GenBank/DDBJ whole genome shotgun (WGS) entry which is preliminary data.</text>
</comment>
<evidence type="ECO:0000313" key="2">
    <source>
        <dbReference type="Proteomes" id="UP000023152"/>
    </source>
</evidence>
<feature type="non-terminal residue" evidence="1">
    <location>
        <position position="609"/>
    </location>
</feature>
<protein>
    <submittedName>
        <fullName evidence="1">Uncharacterized protein</fullName>
    </submittedName>
</protein>
<keyword evidence="2" id="KW-1185">Reference proteome</keyword>
<gene>
    <name evidence="1" type="ORF">RFI_25761</name>
</gene>
<dbReference type="SUPFAM" id="SSF52540">
    <property type="entry name" value="P-loop containing nucleoside triphosphate hydrolases"/>
    <property type="match status" value="1"/>
</dbReference>
<dbReference type="EMBL" id="ASPP01022266">
    <property type="protein sequence ID" value="ETO11614.1"/>
    <property type="molecule type" value="Genomic_DNA"/>
</dbReference>
<sequence length="609" mass="72905">MLESAKEENWKQLLVEIKMKLNLANTSTFLLVKKDNPTDQINNDYDLMDVWNELNKNNKLYCCTLKMVRMFFLLERITWCPRNSNNLNFHHEMEKEDWGKHFEDLKQLVETVNIGEDKKIQSGEELKMIWAKQYEDKEEPSQVNNSYNFWQAEENIKLIQNTICILGDFLQQSDYNKQIAEEASNINNSIHELVSELKKVPNATCTKKLLMKRKLFKTKDSSTFEPPSKKKKISRRQIQIKSKRIKKLKNKIKINFKDFEQKKESINVLEQKSKIKDIFVQLKNYFTNINIEFREKEERINDIPETRMCAHVFKIDEFFACQREEELKKIIQWLKNFEIPRSDIDMRLVVFGSSGVGKSHFIDYFLNVIVRNMFKKYYFIGITFNDEMFLDQAQYAEFDIETAIRLLYKYYLKISNEEEKEKEKQDNKSPQMINRGNEKTSRELKYNFVEIHNILKQYVHITTKDVLTHIWDEVKDKYDHLIIAIDDTTRWEIREEKYFSFIKRNINFISILTTTRYSEGDIKTKLGTSLNCLYLSGINLGKNLWNKIDKDKRSITLYKLLTLCGQHTRSYFKLIDMLKVQDFQEIVQNEQFNNALQIFASTWKIWTPI</sequence>
<evidence type="ECO:0000313" key="1">
    <source>
        <dbReference type="EMBL" id="ETO11614.1"/>
    </source>
</evidence>
<name>X6MCK8_RETFI</name>
<dbReference type="Gene3D" id="3.40.50.300">
    <property type="entry name" value="P-loop containing nucleotide triphosphate hydrolases"/>
    <property type="match status" value="1"/>
</dbReference>
<dbReference type="Proteomes" id="UP000023152">
    <property type="component" value="Unassembled WGS sequence"/>
</dbReference>
<proteinExistence type="predicted"/>
<reference evidence="1 2" key="1">
    <citation type="journal article" date="2013" name="Curr. Biol.">
        <title>The Genome of the Foraminiferan Reticulomyxa filosa.</title>
        <authorList>
            <person name="Glockner G."/>
            <person name="Hulsmann N."/>
            <person name="Schleicher M."/>
            <person name="Noegel A.A."/>
            <person name="Eichinger L."/>
            <person name="Gallinger C."/>
            <person name="Pawlowski J."/>
            <person name="Sierra R."/>
            <person name="Euteneuer U."/>
            <person name="Pillet L."/>
            <person name="Moustafa A."/>
            <person name="Platzer M."/>
            <person name="Groth M."/>
            <person name="Szafranski K."/>
            <person name="Schliwa M."/>
        </authorList>
    </citation>
    <scope>NUCLEOTIDE SEQUENCE [LARGE SCALE GENOMIC DNA]</scope>
</reference>
<organism evidence="1 2">
    <name type="scientific">Reticulomyxa filosa</name>
    <dbReference type="NCBI Taxonomy" id="46433"/>
    <lineage>
        <taxon>Eukaryota</taxon>
        <taxon>Sar</taxon>
        <taxon>Rhizaria</taxon>
        <taxon>Retaria</taxon>
        <taxon>Foraminifera</taxon>
        <taxon>Monothalamids</taxon>
        <taxon>Reticulomyxidae</taxon>
        <taxon>Reticulomyxa</taxon>
    </lineage>
</organism>